<dbReference type="GO" id="GO:0006227">
    <property type="term" value="P:dUDP biosynthetic process"/>
    <property type="evidence" value="ECO:0007669"/>
    <property type="project" value="TreeGrafter"/>
</dbReference>
<keyword evidence="2 8" id="KW-0808">Transferase</keyword>
<organism evidence="10 11">
    <name type="scientific">Candidatus Wolfebacteria bacterium RBG_13_41_7</name>
    <dbReference type="NCBI Taxonomy" id="1802554"/>
    <lineage>
        <taxon>Bacteria</taxon>
        <taxon>Candidatus Wolfeibacteriota</taxon>
    </lineage>
</organism>
<feature type="domain" description="Thymidylate kinase-like" evidence="9">
    <location>
        <begin position="28"/>
        <end position="196"/>
    </location>
</feature>
<evidence type="ECO:0000256" key="6">
    <source>
        <dbReference type="ARBA" id="ARBA00022840"/>
    </source>
</evidence>
<dbReference type="InterPro" id="IPR027417">
    <property type="entry name" value="P-loop_NTPase"/>
</dbReference>
<dbReference type="HAMAP" id="MF_00165">
    <property type="entry name" value="Thymidylate_kinase"/>
    <property type="match status" value="1"/>
</dbReference>
<comment type="catalytic activity">
    <reaction evidence="7 8">
        <text>dTMP + ATP = dTDP + ADP</text>
        <dbReference type="Rhea" id="RHEA:13517"/>
        <dbReference type="ChEBI" id="CHEBI:30616"/>
        <dbReference type="ChEBI" id="CHEBI:58369"/>
        <dbReference type="ChEBI" id="CHEBI:63528"/>
        <dbReference type="ChEBI" id="CHEBI:456216"/>
        <dbReference type="EC" id="2.7.4.9"/>
    </reaction>
</comment>
<dbReference type="CDD" id="cd01672">
    <property type="entry name" value="TMPK"/>
    <property type="match status" value="1"/>
</dbReference>
<dbReference type="GO" id="GO:0006233">
    <property type="term" value="P:dTDP biosynthetic process"/>
    <property type="evidence" value="ECO:0007669"/>
    <property type="project" value="InterPro"/>
</dbReference>
<dbReference type="GO" id="GO:0005524">
    <property type="term" value="F:ATP binding"/>
    <property type="evidence" value="ECO:0007669"/>
    <property type="project" value="UniProtKB-UniRule"/>
</dbReference>
<comment type="caution">
    <text evidence="8">Lacks conserved residue(s) required for the propagation of feature annotation.</text>
</comment>
<dbReference type="InterPro" id="IPR039430">
    <property type="entry name" value="Thymidylate_kin-like_dom"/>
</dbReference>
<sequence>MTFTIKGWRRPSLFATIKLMTKGKFIVFEGLDNSGKSTQTKMLLERLRKEGIKVSKIDFPRHGEPGAWLVDNYLVGKYGSAKEIGPYVPSIFYACDRFDASMDIRKRLKSGQLVICDRYVASNIGHQGGKISDKKKREKYLTWLHELEYDVFKIPKPDITVILKNSPELSMKLSKKKGGDAEKRARKKSYLRGQKSDIHENDLTHLKQTIDSYLWVAKKFPKEYKIIECIKSGKMLTPDEVHKKIWEEVKNKI</sequence>
<gene>
    <name evidence="8" type="primary">tmk</name>
    <name evidence="10" type="ORF">A3J77_01680</name>
</gene>
<dbReference type="GO" id="GO:0006235">
    <property type="term" value="P:dTTP biosynthetic process"/>
    <property type="evidence" value="ECO:0007669"/>
    <property type="project" value="UniProtKB-UniRule"/>
</dbReference>
<keyword evidence="5 8" id="KW-0418">Kinase</keyword>
<evidence type="ECO:0000256" key="5">
    <source>
        <dbReference type="ARBA" id="ARBA00022777"/>
    </source>
</evidence>
<keyword evidence="6 8" id="KW-0067">ATP-binding</keyword>
<dbReference type="EMBL" id="MGIO01000019">
    <property type="protein sequence ID" value="OGM89694.1"/>
    <property type="molecule type" value="Genomic_DNA"/>
</dbReference>
<evidence type="ECO:0000259" key="9">
    <source>
        <dbReference type="Pfam" id="PF02223"/>
    </source>
</evidence>
<comment type="caution">
    <text evidence="10">The sequence shown here is derived from an EMBL/GenBank/DDBJ whole genome shotgun (WGS) entry which is preliminary data.</text>
</comment>
<protein>
    <recommendedName>
        <fullName evidence="8">Thymidylate kinase</fullName>
        <ecNumber evidence="8">2.7.4.9</ecNumber>
    </recommendedName>
    <alternativeName>
        <fullName evidence="8">dTMP kinase</fullName>
    </alternativeName>
</protein>
<dbReference type="GO" id="GO:0005829">
    <property type="term" value="C:cytosol"/>
    <property type="evidence" value="ECO:0007669"/>
    <property type="project" value="TreeGrafter"/>
</dbReference>
<comment type="similarity">
    <text evidence="1 8">Belongs to the thymidylate kinase family.</text>
</comment>
<dbReference type="PANTHER" id="PTHR10344:SF4">
    <property type="entry name" value="UMP-CMP KINASE 2, MITOCHONDRIAL"/>
    <property type="match status" value="1"/>
</dbReference>
<dbReference type="Pfam" id="PF02223">
    <property type="entry name" value="Thymidylate_kin"/>
    <property type="match status" value="1"/>
</dbReference>
<evidence type="ECO:0000256" key="4">
    <source>
        <dbReference type="ARBA" id="ARBA00022741"/>
    </source>
</evidence>
<dbReference type="SUPFAM" id="SSF52540">
    <property type="entry name" value="P-loop containing nucleoside triphosphate hydrolases"/>
    <property type="match status" value="1"/>
</dbReference>
<proteinExistence type="inferred from homology"/>
<name>A0A1F8DM58_9BACT</name>
<evidence type="ECO:0000256" key="1">
    <source>
        <dbReference type="ARBA" id="ARBA00009776"/>
    </source>
</evidence>
<keyword evidence="4 8" id="KW-0547">Nucleotide-binding</keyword>
<comment type="function">
    <text evidence="8">Phosphorylation of dTMP to form dTDP in both de novo and salvage pathways of dTTP synthesis.</text>
</comment>
<dbReference type="GO" id="GO:0004798">
    <property type="term" value="F:dTMP kinase activity"/>
    <property type="evidence" value="ECO:0007669"/>
    <property type="project" value="UniProtKB-UniRule"/>
</dbReference>
<keyword evidence="3 8" id="KW-0545">Nucleotide biosynthesis</keyword>
<evidence type="ECO:0000256" key="8">
    <source>
        <dbReference type="HAMAP-Rule" id="MF_00165"/>
    </source>
</evidence>
<evidence type="ECO:0000313" key="11">
    <source>
        <dbReference type="Proteomes" id="UP000182002"/>
    </source>
</evidence>
<dbReference type="InterPro" id="IPR018094">
    <property type="entry name" value="Thymidylate_kinase"/>
</dbReference>
<accession>A0A1F8DM58</accession>
<evidence type="ECO:0000256" key="3">
    <source>
        <dbReference type="ARBA" id="ARBA00022727"/>
    </source>
</evidence>
<dbReference type="EC" id="2.7.4.9" evidence="8"/>
<dbReference type="Proteomes" id="UP000182002">
    <property type="component" value="Unassembled WGS sequence"/>
</dbReference>
<evidence type="ECO:0000256" key="7">
    <source>
        <dbReference type="ARBA" id="ARBA00048743"/>
    </source>
</evidence>
<dbReference type="AlphaFoldDB" id="A0A1F8DM58"/>
<dbReference type="Gene3D" id="3.40.50.300">
    <property type="entry name" value="P-loop containing nucleotide triphosphate hydrolases"/>
    <property type="match status" value="1"/>
</dbReference>
<evidence type="ECO:0000256" key="2">
    <source>
        <dbReference type="ARBA" id="ARBA00022679"/>
    </source>
</evidence>
<dbReference type="PANTHER" id="PTHR10344">
    <property type="entry name" value="THYMIDYLATE KINASE"/>
    <property type="match status" value="1"/>
</dbReference>
<reference evidence="10 11" key="1">
    <citation type="journal article" date="2016" name="Nat. Commun.">
        <title>Thousands of microbial genomes shed light on interconnected biogeochemical processes in an aquifer system.</title>
        <authorList>
            <person name="Anantharaman K."/>
            <person name="Brown C.T."/>
            <person name="Hug L.A."/>
            <person name="Sharon I."/>
            <person name="Castelle C.J."/>
            <person name="Probst A.J."/>
            <person name="Thomas B.C."/>
            <person name="Singh A."/>
            <person name="Wilkins M.J."/>
            <person name="Karaoz U."/>
            <person name="Brodie E.L."/>
            <person name="Williams K.H."/>
            <person name="Hubbard S.S."/>
            <person name="Banfield J.F."/>
        </authorList>
    </citation>
    <scope>NUCLEOTIDE SEQUENCE [LARGE SCALE GENOMIC DNA]</scope>
</reference>
<evidence type="ECO:0000313" key="10">
    <source>
        <dbReference type="EMBL" id="OGM89694.1"/>
    </source>
</evidence>